<organism evidence="2">
    <name type="scientific">Lygus hesperus</name>
    <name type="common">Western plant bug</name>
    <dbReference type="NCBI Taxonomy" id="30085"/>
    <lineage>
        <taxon>Eukaryota</taxon>
        <taxon>Metazoa</taxon>
        <taxon>Ecdysozoa</taxon>
        <taxon>Arthropoda</taxon>
        <taxon>Hexapoda</taxon>
        <taxon>Insecta</taxon>
        <taxon>Pterygota</taxon>
        <taxon>Neoptera</taxon>
        <taxon>Paraneoptera</taxon>
        <taxon>Hemiptera</taxon>
        <taxon>Heteroptera</taxon>
        <taxon>Panheteroptera</taxon>
        <taxon>Cimicomorpha</taxon>
        <taxon>Miridae</taxon>
        <taxon>Mirini</taxon>
        <taxon>Lygus</taxon>
    </lineage>
</organism>
<accession>A0A0A9Z5W9</accession>
<sequence>MDQTNISHLVRNSENSDDSLNSFSNSENNTYRQHNFNPQLADLSHYYRQGSDGEIRVANSSDSEVLNREKVMREFNPNRYTGENVPWEVHHITQLYNTFLKTPEAIADKLERYLVRCIRCSNETIPELFVSGKMRDIIERGCVLMRIYYHP</sequence>
<feature type="region of interest" description="Disordered" evidence="1">
    <location>
        <begin position="1"/>
        <end position="33"/>
    </location>
</feature>
<proteinExistence type="predicted"/>
<keyword evidence="2" id="KW-0396">Initiation factor</keyword>
<evidence type="ECO:0000313" key="3">
    <source>
        <dbReference type="EMBL" id="JAQ13517.1"/>
    </source>
</evidence>
<reference evidence="3" key="3">
    <citation type="journal article" date="2016" name="Gigascience">
        <title>De novo construction of an expanded transcriptome assembly for the western tarnished plant bug, Lygus hesperus.</title>
        <authorList>
            <person name="Tassone E.E."/>
            <person name="Geib S.M."/>
            <person name="Hall B."/>
            <person name="Fabrick J.A."/>
            <person name="Brent C.S."/>
            <person name="Hull J.J."/>
        </authorList>
    </citation>
    <scope>NUCLEOTIDE SEQUENCE</scope>
</reference>
<evidence type="ECO:0000313" key="2">
    <source>
        <dbReference type="EMBL" id="JAG39281.1"/>
    </source>
</evidence>
<dbReference type="GO" id="GO:0003743">
    <property type="term" value="F:translation initiation factor activity"/>
    <property type="evidence" value="ECO:0007669"/>
    <property type="project" value="UniProtKB-KW"/>
</dbReference>
<gene>
    <name evidence="2" type="primary">infB_14</name>
    <name evidence="2" type="ORF">CM83_100982</name>
    <name evidence="3" type="ORF">g.1119</name>
</gene>
<keyword evidence="2" id="KW-0648">Protein biosynthesis</keyword>
<protein>
    <submittedName>
        <fullName evidence="2">Translation initiation factor IF-2</fullName>
    </submittedName>
</protein>
<dbReference type="EMBL" id="GDHC01005112">
    <property type="protein sequence ID" value="JAQ13517.1"/>
    <property type="molecule type" value="Transcribed_RNA"/>
</dbReference>
<dbReference type="EMBL" id="GBHO01004323">
    <property type="protein sequence ID" value="JAG39281.1"/>
    <property type="molecule type" value="Transcribed_RNA"/>
</dbReference>
<feature type="compositionally biased region" description="Low complexity" evidence="1">
    <location>
        <begin position="18"/>
        <end position="29"/>
    </location>
</feature>
<name>A0A0A9Z5W9_LYGHE</name>
<evidence type="ECO:0000256" key="1">
    <source>
        <dbReference type="SAM" id="MobiDB-lite"/>
    </source>
</evidence>
<reference evidence="2" key="1">
    <citation type="journal article" date="2014" name="PLoS ONE">
        <title>Transcriptome-Based Identification of ABC Transporters in the Western Tarnished Plant Bug Lygus hesperus.</title>
        <authorList>
            <person name="Hull J.J."/>
            <person name="Chaney K."/>
            <person name="Geib S.M."/>
            <person name="Fabrick J.A."/>
            <person name="Brent C.S."/>
            <person name="Walsh D."/>
            <person name="Lavine L.C."/>
        </authorList>
    </citation>
    <scope>NUCLEOTIDE SEQUENCE</scope>
</reference>
<reference evidence="2" key="2">
    <citation type="submission" date="2014-07" db="EMBL/GenBank/DDBJ databases">
        <authorList>
            <person name="Hull J."/>
        </authorList>
    </citation>
    <scope>NUCLEOTIDE SEQUENCE</scope>
</reference>
<dbReference type="AlphaFoldDB" id="A0A0A9Z5W9"/>